<dbReference type="VEuPathDB" id="FungiDB:P170DRAFT_195628"/>
<dbReference type="EMBL" id="MSFO01000005">
    <property type="protein sequence ID" value="PLB47681.1"/>
    <property type="molecule type" value="Genomic_DNA"/>
</dbReference>
<evidence type="ECO:0000256" key="1">
    <source>
        <dbReference type="SAM" id="MobiDB-lite"/>
    </source>
</evidence>
<gene>
    <name evidence="2" type="ORF">P170DRAFT_195628</name>
</gene>
<dbReference type="AlphaFoldDB" id="A0A2I2G483"/>
<evidence type="ECO:0000313" key="2">
    <source>
        <dbReference type="EMBL" id="PLB47681.1"/>
    </source>
</evidence>
<feature type="region of interest" description="Disordered" evidence="1">
    <location>
        <begin position="29"/>
        <end position="89"/>
    </location>
</feature>
<dbReference type="GeneID" id="36550429"/>
<evidence type="ECO:0000313" key="3">
    <source>
        <dbReference type="Proteomes" id="UP000234275"/>
    </source>
</evidence>
<dbReference type="RefSeq" id="XP_024702983.1">
    <property type="nucleotide sequence ID" value="XM_024842731.1"/>
</dbReference>
<protein>
    <submittedName>
        <fullName evidence="2">Uncharacterized protein</fullName>
    </submittedName>
</protein>
<organism evidence="2 3">
    <name type="scientific">Aspergillus steynii IBT 23096</name>
    <dbReference type="NCBI Taxonomy" id="1392250"/>
    <lineage>
        <taxon>Eukaryota</taxon>
        <taxon>Fungi</taxon>
        <taxon>Dikarya</taxon>
        <taxon>Ascomycota</taxon>
        <taxon>Pezizomycotina</taxon>
        <taxon>Eurotiomycetes</taxon>
        <taxon>Eurotiomycetidae</taxon>
        <taxon>Eurotiales</taxon>
        <taxon>Aspergillaceae</taxon>
        <taxon>Aspergillus</taxon>
        <taxon>Aspergillus subgen. Circumdati</taxon>
    </lineage>
</organism>
<name>A0A2I2G483_9EURO</name>
<sequence length="89" mass="9266">MSWHSSSGLQLGSPVALILPVLPGHQYYLTGRHGGHGVSSATMADGPPGMHADRPNPENAARQSRLSPSPDLVSPSHASPTRPEPVEAV</sequence>
<proteinExistence type="predicted"/>
<reference evidence="2 3" key="1">
    <citation type="submission" date="2016-12" db="EMBL/GenBank/DDBJ databases">
        <title>The genomes of Aspergillus section Nigri reveals drivers in fungal speciation.</title>
        <authorList>
            <consortium name="DOE Joint Genome Institute"/>
            <person name="Vesth T.C."/>
            <person name="Nybo J."/>
            <person name="Theobald S."/>
            <person name="Brandl J."/>
            <person name="Frisvad J.C."/>
            <person name="Nielsen K.F."/>
            <person name="Lyhne E.K."/>
            <person name="Kogle M.E."/>
            <person name="Kuo A."/>
            <person name="Riley R."/>
            <person name="Clum A."/>
            <person name="Nolan M."/>
            <person name="Lipzen A."/>
            <person name="Salamov A."/>
            <person name="Henrissat B."/>
            <person name="Wiebenga A."/>
            <person name="De Vries R.P."/>
            <person name="Grigoriev I.V."/>
            <person name="Mortensen U.H."/>
            <person name="Andersen M.R."/>
            <person name="Baker S.E."/>
        </authorList>
    </citation>
    <scope>NUCLEOTIDE SEQUENCE [LARGE SCALE GENOMIC DNA]</scope>
    <source>
        <strain evidence="2 3">IBT 23096</strain>
    </source>
</reference>
<comment type="caution">
    <text evidence="2">The sequence shown here is derived from an EMBL/GenBank/DDBJ whole genome shotgun (WGS) entry which is preliminary data.</text>
</comment>
<accession>A0A2I2G483</accession>
<keyword evidence="3" id="KW-1185">Reference proteome</keyword>
<dbReference type="Proteomes" id="UP000234275">
    <property type="component" value="Unassembled WGS sequence"/>
</dbReference>